<evidence type="ECO:0000256" key="5">
    <source>
        <dbReference type="ARBA" id="ARBA00022448"/>
    </source>
</evidence>
<dbReference type="InterPro" id="IPR007078">
    <property type="entry name" value="Haem_export_protD_CcmD"/>
</dbReference>
<evidence type="ECO:0000256" key="4">
    <source>
        <dbReference type="ARBA" id="ARBA00016461"/>
    </source>
</evidence>
<dbReference type="PANTHER" id="PTHR37531:SF1">
    <property type="entry name" value="HEME EXPORTER PROTEIN D"/>
    <property type="match status" value="1"/>
</dbReference>
<evidence type="ECO:0000313" key="14">
    <source>
        <dbReference type="Proteomes" id="UP001431181"/>
    </source>
</evidence>
<keyword evidence="8 12" id="KW-0812">Transmembrane</keyword>
<evidence type="ECO:0000256" key="6">
    <source>
        <dbReference type="ARBA" id="ARBA00022475"/>
    </source>
</evidence>
<keyword evidence="10 12" id="KW-1133">Transmembrane helix</keyword>
<comment type="subcellular location">
    <subcellularLocation>
        <location evidence="2 12">Cell inner membrane</location>
        <topology evidence="2 12">Single-pass membrane protein</topology>
    </subcellularLocation>
</comment>
<evidence type="ECO:0000256" key="3">
    <source>
        <dbReference type="ARBA" id="ARBA00008741"/>
    </source>
</evidence>
<evidence type="ECO:0000256" key="2">
    <source>
        <dbReference type="ARBA" id="ARBA00004377"/>
    </source>
</evidence>
<evidence type="ECO:0000256" key="12">
    <source>
        <dbReference type="RuleBase" id="RU363101"/>
    </source>
</evidence>
<evidence type="ECO:0000256" key="8">
    <source>
        <dbReference type="ARBA" id="ARBA00022692"/>
    </source>
</evidence>
<keyword evidence="11 12" id="KW-0472">Membrane</keyword>
<comment type="caution">
    <text evidence="13">The sequence shown here is derived from an EMBL/GenBank/DDBJ whole genome shotgun (WGS) entry which is preliminary data.</text>
</comment>
<proteinExistence type="inferred from homology"/>
<reference evidence="13" key="1">
    <citation type="submission" date="2022-11" db="EMBL/GenBank/DDBJ databases">
        <title>Marinomonas sp. nov., isolated from marine algae.</title>
        <authorList>
            <person name="Choi D.G."/>
            <person name="Kim J.M."/>
            <person name="Lee J.K."/>
            <person name="Baek J.H."/>
            <person name="Jeon C.O."/>
        </authorList>
    </citation>
    <scope>NUCLEOTIDE SEQUENCE</scope>
    <source>
        <strain evidence="13">KJ51-3</strain>
    </source>
</reference>
<keyword evidence="9 12" id="KW-0201">Cytochrome c-type biogenesis</keyword>
<dbReference type="RefSeq" id="WP_265218586.1">
    <property type="nucleotide sequence ID" value="NZ_JAPEUL010000007.1"/>
</dbReference>
<sequence>MTFDSLSAFLMMGTHGVYVWSAYGFSTLALAWLVWSTLSTRRKTHDTLRKRFKRSVSR</sequence>
<evidence type="ECO:0000256" key="11">
    <source>
        <dbReference type="ARBA" id="ARBA00023136"/>
    </source>
</evidence>
<keyword evidence="6 12" id="KW-1003">Cell membrane</keyword>
<dbReference type="Pfam" id="PF04995">
    <property type="entry name" value="CcmD"/>
    <property type="match status" value="1"/>
</dbReference>
<dbReference type="InterPro" id="IPR052075">
    <property type="entry name" value="Heme_exporter_D"/>
</dbReference>
<dbReference type="NCBIfam" id="TIGR03141">
    <property type="entry name" value="cytochro_ccmD"/>
    <property type="match status" value="1"/>
</dbReference>
<keyword evidence="14" id="KW-1185">Reference proteome</keyword>
<name>A0ABT3KGV6_9GAMM</name>
<keyword evidence="5 12" id="KW-0813">Transport</keyword>
<protein>
    <recommendedName>
        <fullName evidence="4 12">Heme exporter protein D</fullName>
    </recommendedName>
</protein>
<dbReference type="EMBL" id="JAPEUL010000007">
    <property type="protein sequence ID" value="MCW4629401.1"/>
    <property type="molecule type" value="Genomic_DNA"/>
</dbReference>
<dbReference type="PANTHER" id="PTHR37531">
    <property type="entry name" value="HEME EXPORTER PROTEIN D"/>
    <property type="match status" value="1"/>
</dbReference>
<keyword evidence="7 12" id="KW-0997">Cell inner membrane</keyword>
<evidence type="ECO:0000256" key="1">
    <source>
        <dbReference type="ARBA" id="ARBA00002442"/>
    </source>
</evidence>
<evidence type="ECO:0000313" key="13">
    <source>
        <dbReference type="EMBL" id="MCW4629401.1"/>
    </source>
</evidence>
<gene>
    <name evidence="13" type="primary">ccmD</name>
    <name evidence="13" type="ORF">ONZ52_10675</name>
</gene>
<comment type="function">
    <text evidence="1 12">Required for the export of heme to the periplasm for the biogenesis of c-type cytochromes.</text>
</comment>
<evidence type="ECO:0000256" key="7">
    <source>
        <dbReference type="ARBA" id="ARBA00022519"/>
    </source>
</evidence>
<organism evidence="13 14">
    <name type="scientific">Marinomonas rhodophyticola</name>
    <dbReference type="NCBI Taxonomy" id="2992803"/>
    <lineage>
        <taxon>Bacteria</taxon>
        <taxon>Pseudomonadati</taxon>
        <taxon>Pseudomonadota</taxon>
        <taxon>Gammaproteobacteria</taxon>
        <taxon>Oceanospirillales</taxon>
        <taxon>Oceanospirillaceae</taxon>
        <taxon>Marinomonas</taxon>
    </lineage>
</organism>
<evidence type="ECO:0000256" key="9">
    <source>
        <dbReference type="ARBA" id="ARBA00022748"/>
    </source>
</evidence>
<evidence type="ECO:0000256" key="10">
    <source>
        <dbReference type="ARBA" id="ARBA00022989"/>
    </source>
</evidence>
<accession>A0ABT3KGV6</accession>
<comment type="similarity">
    <text evidence="3 12">Belongs to the CcmD/CycX/HelD family.</text>
</comment>
<feature type="transmembrane region" description="Helical" evidence="12">
    <location>
        <begin position="20"/>
        <end position="40"/>
    </location>
</feature>
<dbReference type="Proteomes" id="UP001431181">
    <property type="component" value="Unassembled WGS sequence"/>
</dbReference>